<evidence type="ECO:0000313" key="3">
    <source>
        <dbReference type="Proteomes" id="UP001238088"/>
    </source>
</evidence>
<dbReference type="Proteomes" id="UP001238088">
    <property type="component" value="Unassembled WGS sequence"/>
</dbReference>
<dbReference type="RefSeq" id="WP_307477623.1">
    <property type="nucleotide sequence ID" value="NZ_JAUSUB010000022.1"/>
</dbReference>
<evidence type="ECO:0000259" key="1">
    <source>
        <dbReference type="Pfam" id="PF11962"/>
    </source>
</evidence>
<proteinExistence type="predicted"/>
<organism evidence="2 3">
    <name type="scientific">Cytobacillus purgationiresistens</name>
    <dbReference type="NCBI Taxonomy" id="863449"/>
    <lineage>
        <taxon>Bacteria</taxon>
        <taxon>Bacillati</taxon>
        <taxon>Bacillota</taxon>
        <taxon>Bacilli</taxon>
        <taxon>Bacillales</taxon>
        <taxon>Bacillaceae</taxon>
        <taxon>Cytobacillus</taxon>
    </lineage>
</organism>
<dbReference type="EMBL" id="JAUSUB010000022">
    <property type="protein sequence ID" value="MDQ0272329.1"/>
    <property type="molecule type" value="Genomic_DNA"/>
</dbReference>
<gene>
    <name evidence="2" type="ORF">J2S17_004221</name>
</gene>
<evidence type="ECO:0000313" key="2">
    <source>
        <dbReference type="EMBL" id="MDQ0272329.1"/>
    </source>
</evidence>
<feature type="domain" description="Peptidase G2 IMC autoproteolytic cleavage" evidence="1">
    <location>
        <begin position="3"/>
        <end position="101"/>
    </location>
</feature>
<name>A0ABU0AN99_9BACI</name>
<comment type="caution">
    <text evidence="2">The sequence shown here is derived from an EMBL/GenBank/DDBJ whole genome shotgun (WGS) entry which is preliminary data.</text>
</comment>
<dbReference type="InterPro" id="IPR021865">
    <property type="entry name" value="Peptidase_G2"/>
</dbReference>
<keyword evidence="3" id="KW-1185">Reference proteome</keyword>
<reference evidence="2 3" key="1">
    <citation type="submission" date="2023-07" db="EMBL/GenBank/DDBJ databases">
        <title>Genomic Encyclopedia of Type Strains, Phase IV (KMG-IV): sequencing the most valuable type-strain genomes for metagenomic binning, comparative biology and taxonomic classification.</title>
        <authorList>
            <person name="Goeker M."/>
        </authorList>
    </citation>
    <scope>NUCLEOTIDE SEQUENCE [LARGE SCALE GENOMIC DNA]</scope>
    <source>
        <strain evidence="2 3">DSM 23494</strain>
    </source>
</reference>
<dbReference type="Pfam" id="PF11962">
    <property type="entry name" value="Peptidase_G2"/>
    <property type="match status" value="1"/>
</dbReference>
<accession>A0ABU0AN99</accession>
<sequence length="119" mass="13697">MTTDSAELDWNQKFKTDKWGRIQYQKMSINRNDNKLSSIMTDTPILNTDFELSQNYIPQRNRPEWVTVGDVGKLLVSDDGPCKVNIYCMPKDEGVTTASDIGYLVINRLDCDQILIMMK</sequence>
<protein>
    <recommendedName>
        <fullName evidence="1">Peptidase G2 IMC autoproteolytic cleavage domain-containing protein</fullName>
    </recommendedName>
</protein>
<dbReference type="Gene3D" id="2.40.300.10">
    <property type="entry name" value="Head decoration protein D"/>
    <property type="match status" value="1"/>
</dbReference>